<reference evidence="10 11" key="1">
    <citation type="submission" date="2016-10" db="EMBL/GenBank/DDBJ databases">
        <authorList>
            <person name="de Groot N.N."/>
        </authorList>
    </citation>
    <scope>NUCLEOTIDE SEQUENCE [LARGE SCALE GENOMIC DNA]</scope>
    <source>
        <strain evidence="10 11">KHGC13</strain>
    </source>
</reference>
<evidence type="ECO:0000256" key="2">
    <source>
        <dbReference type="ARBA" id="ARBA00006206"/>
    </source>
</evidence>
<evidence type="ECO:0000313" key="11">
    <source>
        <dbReference type="Proteomes" id="UP000198817"/>
    </source>
</evidence>
<dbReference type="SUPFAM" id="SSF74650">
    <property type="entry name" value="Galactose mutarotase-like"/>
    <property type="match status" value="1"/>
</dbReference>
<dbReference type="GO" id="GO:0033499">
    <property type="term" value="P:galactose catabolic process via UDP-galactose, Leloir pathway"/>
    <property type="evidence" value="ECO:0007669"/>
    <property type="project" value="TreeGrafter"/>
</dbReference>
<comment type="similarity">
    <text evidence="2 5">Belongs to the aldose epimerase family.</text>
</comment>
<evidence type="ECO:0000313" key="10">
    <source>
        <dbReference type="EMBL" id="SFU60910.1"/>
    </source>
</evidence>
<dbReference type="EC" id="5.1.3.3" evidence="5"/>
<dbReference type="UniPathway" id="UPA00242"/>
<dbReference type="InterPro" id="IPR014718">
    <property type="entry name" value="GH-type_carb-bd"/>
</dbReference>
<dbReference type="GO" id="GO:0004034">
    <property type="term" value="F:aldose 1-epimerase activity"/>
    <property type="evidence" value="ECO:0007669"/>
    <property type="project" value="UniProtKB-EC"/>
</dbReference>
<evidence type="ECO:0000256" key="6">
    <source>
        <dbReference type="PIRSR" id="PIRSR005096-1"/>
    </source>
</evidence>
<comment type="catalytic activity">
    <reaction evidence="5">
        <text>alpha-D-glucose = beta-D-glucose</text>
        <dbReference type="Rhea" id="RHEA:10264"/>
        <dbReference type="ChEBI" id="CHEBI:15903"/>
        <dbReference type="ChEBI" id="CHEBI:17925"/>
        <dbReference type="EC" id="5.1.3.3"/>
    </reaction>
</comment>
<proteinExistence type="inferred from homology"/>
<feature type="binding site" evidence="8">
    <location>
        <begin position="182"/>
        <end position="184"/>
    </location>
    <ligand>
        <name>beta-D-galactose</name>
        <dbReference type="ChEBI" id="CHEBI:27667"/>
    </ligand>
</feature>
<dbReference type="RefSeq" id="WP_173558618.1">
    <property type="nucleotide sequence ID" value="NZ_CADAOJ010000036.1"/>
</dbReference>
<name>A0A1I7HJH7_9FIRM</name>
<dbReference type="STRING" id="155865.SAMN05216515_11925"/>
<feature type="region of interest" description="Disordered" evidence="9">
    <location>
        <begin position="108"/>
        <end position="146"/>
    </location>
</feature>
<sequence length="359" mass="39380">MKDTCITLRSNQLTVRLSPLGARIMSIEAPDRSGHRDDIVLSYADVRDALNCDRMLGACVGRVANRIAGGWFTLNGQEFRLARNNGPNHLHGGRRGFDKKIFRILPTDPDLSETDDSSEPACSSGPHRKGAAVTFTTTSPDGEEGYPGTVTLQVTYRLEGSCLRILITGRSDRDTLLNPTVHTYFNLTGHPLLADGTGTDIGGHMLQIRADTWYPVDQNGLTTGALLQTENSPLNFRMPTHLQSALNDDYCSHCGTRGIDHSFRLTEAPADTPAVILSDPVSGRRLRIFTDRPAVHVYTGNYLSGGPRSRQGLPYSNRAGIAFEPQFPPNEIHYAAHPATILRAGETFRTETVYAFDTE</sequence>
<feature type="active site" description="Proton acceptor" evidence="6">
    <location>
        <position position="324"/>
    </location>
</feature>
<evidence type="ECO:0000256" key="7">
    <source>
        <dbReference type="PIRSR" id="PIRSR005096-2"/>
    </source>
</evidence>
<feature type="active site" description="Proton donor" evidence="6">
    <location>
        <position position="182"/>
    </location>
</feature>
<feature type="binding site" evidence="8">
    <location>
        <begin position="65"/>
        <end position="66"/>
    </location>
    <ligand>
        <name>beta-D-galactose</name>
        <dbReference type="ChEBI" id="CHEBI:27667"/>
    </ligand>
</feature>
<gene>
    <name evidence="10" type="ORF">SAMN05216508_11825</name>
</gene>
<evidence type="ECO:0000256" key="9">
    <source>
        <dbReference type="SAM" id="MobiDB-lite"/>
    </source>
</evidence>
<comment type="pathway">
    <text evidence="1 5">Carbohydrate metabolism; hexose metabolism.</text>
</comment>
<evidence type="ECO:0000256" key="5">
    <source>
        <dbReference type="PIRNR" id="PIRNR005096"/>
    </source>
</evidence>
<dbReference type="EMBL" id="FPBT01000018">
    <property type="protein sequence ID" value="SFU60910.1"/>
    <property type="molecule type" value="Genomic_DNA"/>
</dbReference>
<evidence type="ECO:0000256" key="8">
    <source>
        <dbReference type="PIRSR" id="PIRSR005096-3"/>
    </source>
</evidence>
<dbReference type="InterPro" id="IPR011013">
    <property type="entry name" value="Gal_mutarotase_sf_dom"/>
</dbReference>
<accession>A0A1I7HJH7</accession>
<dbReference type="AlphaFoldDB" id="A0A1I7HJH7"/>
<evidence type="ECO:0000256" key="1">
    <source>
        <dbReference type="ARBA" id="ARBA00005028"/>
    </source>
</evidence>
<evidence type="ECO:0000256" key="3">
    <source>
        <dbReference type="ARBA" id="ARBA00023235"/>
    </source>
</evidence>
<keyword evidence="3 5" id="KW-0413">Isomerase</keyword>
<evidence type="ECO:0000256" key="4">
    <source>
        <dbReference type="ARBA" id="ARBA00023277"/>
    </source>
</evidence>
<keyword evidence="11" id="KW-1185">Reference proteome</keyword>
<dbReference type="CDD" id="cd09019">
    <property type="entry name" value="galactose_mutarotase_like"/>
    <property type="match status" value="1"/>
</dbReference>
<dbReference type="GO" id="GO:0006006">
    <property type="term" value="P:glucose metabolic process"/>
    <property type="evidence" value="ECO:0007669"/>
    <property type="project" value="TreeGrafter"/>
</dbReference>
<dbReference type="PIRSF" id="PIRSF005096">
    <property type="entry name" value="GALM"/>
    <property type="match status" value="1"/>
</dbReference>
<dbReference type="GO" id="GO:0030246">
    <property type="term" value="F:carbohydrate binding"/>
    <property type="evidence" value="ECO:0007669"/>
    <property type="project" value="InterPro"/>
</dbReference>
<protein>
    <recommendedName>
        <fullName evidence="5">Aldose 1-epimerase</fullName>
        <ecNumber evidence="5">5.1.3.3</ecNumber>
    </recommendedName>
</protein>
<dbReference type="InterPro" id="IPR047215">
    <property type="entry name" value="Galactose_mutarotase-like"/>
</dbReference>
<dbReference type="InterPro" id="IPR015443">
    <property type="entry name" value="Aldose_1-epimerase"/>
</dbReference>
<organism evidence="10 11">
    <name type="scientific">Eubacterium pyruvativorans</name>
    <dbReference type="NCBI Taxonomy" id="155865"/>
    <lineage>
        <taxon>Bacteria</taxon>
        <taxon>Bacillati</taxon>
        <taxon>Bacillota</taxon>
        <taxon>Clostridia</taxon>
        <taxon>Eubacteriales</taxon>
        <taxon>Eubacteriaceae</taxon>
        <taxon>Eubacterium</taxon>
    </lineage>
</organism>
<feature type="binding site" evidence="7">
    <location>
        <position position="260"/>
    </location>
    <ligand>
        <name>beta-D-galactose</name>
        <dbReference type="ChEBI" id="CHEBI:27667"/>
    </ligand>
</feature>
<keyword evidence="4 5" id="KW-0119">Carbohydrate metabolism</keyword>
<dbReference type="PANTHER" id="PTHR10091:SF0">
    <property type="entry name" value="GALACTOSE MUTAROTASE"/>
    <property type="match status" value="1"/>
</dbReference>
<dbReference type="InterPro" id="IPR008183">
    <property type="entry name" value="Aldose_1/G6P_1-epimerase"/>
</dbReference>
<dbReference type="Pfam" id="PF01263">
    <property type="entry name" value="Aldose_epim"/>
    <property type="match status" value="1"/>
</dbReference>
<dbReference type="Proteomes" id="UP000198817">
    <property type="component" value="Unassembled WGS sequence"/>
</dbReference>
<dbReference type="Gene3D" id="2.70.98.10">
    <property type="match status" value="1"/>
</dbReference>
<dbReference type="PANTHER" id="PTHR10091">
    <property type="entry name" value="ALDOSE-1-EPIMERASE"/>
    <property type="match status" value="1"/>
</dbReference>